<dbReference type="RefSeq" id="WP_194705932.1">
    <property type="nucleotide sequence ID" value="NZ_JADKPN010000002.1"/>
</dbReference>
<protein>
    <submittedName>
        <fullName evidence="2">FRG domain-containing protein</fullName>
    </submittedName>
</protein>
<keyword evidence="3" id="KW-1185">Reference proteome</keyword>
<evidence type="ECO:0000313" key="3">
    <source>
        <dbReference type="Proteomes" id="UP000640489"/>
    </source>
</evidence>
<feature type="domain" description="FRG" evidence="1">
    <location>
        <begin position="31"/>
        <end position="132"/>
    </location>
</feature>
<dbReference type="InterPro" id="IPR014966">
    <property type="entry name" value="FRG-dom"/>
</dbReference>
<dbReference type="EMBL" id="JADKPN010000002">
    <property type="protein sequence ID" value="MBF4762752.1"/>
    <property type="molecule type" value="Genomic_DNA"/>
</dbReference>
<evidence type="ECO:0000313" key="2">
    <source>
        <dbReference type="EMBL" id="MBF4762752.1"/>
    </source>
</evidence>
<organism evidence="2 3">
    <name type="scientific">Nocardioides islandensis</name>
    <dbReference type="NCBI Taxonomy" id="433663"/>
    <lineage>
        <taxon>Bacteria</taxon>
        <taxon>Bacillati</taxon>
        <taxon>Actinomycetota</taxon>
        <taxon>Actinomycetes</taxon>
        <taxon>Propionibacteriales</taxon>
        <taxon>Nocardioidaceae</taxon>
        <taxon>Nocardioides</taxon>
    </lineage>
</organism>
<comment type="caution">
    <text evidence="2">The sequence shown here is derived from an EMBL/GenBank/DDBJ whole genome shotgun (WGS) entry which is preliminary data.</text>
</comment>
<dbReference type="Proteomes" id="UP000640489">
    <property type="component" value="Unassembled WGS sequence"/>
</dbReference>
<sequence>MTEGTAEAQPAPPEIGSVQDLLVSLQAITADGREYWYRGHRDSGWLLQPSVFRTPGHRDSEQSMLDRFRQEAATAGQPYSFDNWGWITFAQHHQLPTRLLDWSQSPLVGLYFACERGREAKPDEAEAEGELLMIDPRDLNEEAGDAGGGHPVLLKDGHSALDHYRPGHDASQRMKPRAVIAPMSFDRIRFQTGTFTVSQRPADGDAVPQLANARSLRRFLIPSGKKQTLREQLETLGLTEVTIYRDLDRIAGRIKATHKGSL</sequence>
<dbReference type="AlphaFoldDB" id="A0A930VA48"/>
<evidence type="ECO:0000259" key="1">
    <source>
        <dbReference type="SMART" id="SM00901"/>
    </source>
</evidence>
<reference evidence="2" key="1">
    <citation type="submission" date="2020-11" db="EMBL/GenBank/DDBJ databases">
        <title>Nocardioides sp. nov., isolated from Soil of Cynanchum wilfordii Hemsley rhizosphere.</title>
        <authorList>
            <person name="Lee J.-S."/>
            <person name="Suh M.K."/>
            <person name="Kim J.-S."/>
        </authorList>
    </citation>
    <scope>NUCLEOTIDE SEQUENCE</scope>
    <source>
        <strain evidence="2">KCTC 19275</strain>
    </source>
</reference>
<proteinExistence type="predicted"/>
<gene>
    <name evidence="2" type="ORF">ISU07_06405</name>
</gene>
<name>A0A930VA48_9ACTN</name>
<dbReference type="Pfam" id="PF08867">
    <property type="entry name" value="FRG"/>
    <property type="match status" value="1"/>
</dbReference>
<dbReference type="SMART" id="SM00901">
    <property type="entry name" value="FRG"/>
    <property type="match status" value="1"/>
</dbReference>
<accession>A0A930VA48</accession>